<proteinExistence type="predicted"/>
<feature type="transmembrane region" description="Helical" evidence="1">
    <location>
        <begin position="128"/>
        <end position="153"/>
    </location>
</feature>
<name>A0A419VWY7_9BACT</name>
<keyword evidence="1" id="KW-0812">Transmembrane</keyword>
<sequence>MTAGLYLGIILILYNVILYITNQNLNTSLGLISYVILAAGVVYFQIQYRNHELGGFISYGTAFGYGVTLMAFAGIIQSLYTVVLIKFIDPGILDQIRIMQEEQMIKQGVSEEQIEMASKMMDAFRSPIIIAISGLFSFALLGVIISLISSIFVKKIDDENAFDEAMSDLKSEE</sequence>
<evidence type="ECO:0000313" key="3">
    <source>
        <dbReference type="Proteomes" id="UP000283387"/>
    </source>
</evidence>
<organism evidence="2 3">
    <name type="scientific">Mangrovibacterium diazotrophicum</name>
    <dbReference type="NCBI Taxonomy" id="1261403"/>
    <lineage>
        <taxon>Bacteria</taxon>
        <taxon>Pseudomonadati</taxon>
        <taxon>Bacteroidota</taxon>
        <taxon>Bacteroidia</taxon>
        <taxon>Marinilabiliales</taxon>
        <taxon>Prolixibacteraceae</taxon>
        <taxon>Mangrovibacterium</taxon>
    </lineage>
</organism>
<dbReference type="EMBL" id="RAPN01000004">
    <property type="protein sequence ID" value="RKD86512.1"/>
    <property type="molecule type" value="Genomic_DNA"/>
</dbReference>
<feature type="transmembrane region" description="Helical" evidence="1">
    <location>
        <begin position="56"/>
        <end position="80"/>
    </location>
</feature>
<gene>
    <name evidence="2" type="ORF">BC643_4205</name>
</gene>
<evidence type="ECO:0000313" key="2">
    <source>
        <dbReference type="EMBL" id="RKD86512.1"/>
    </source>
</evidence>
<keyword evidence="1" id="KW-1133">Transmembrane helix</keyword>
<keyword evidence="3" id="KW-1185">Reference proteome</keyword>
<comment type="caution">
    <text evidence="2">The sequence shown here is derived from an EMBL/GenBank/DDBJ whole genome shotgun (WGS) entry which is preliminary data.</text>
</comment>
<dbReference type="AlphaFoldDB" id="A0A419VWY7"/>
<reference evidence="2 3" key="1">
    <citation type="submission" date="2018-09" db="EMBL/GenBank/DDBJ databases">
        <title>Genomic Encyclopedia of Archaeal and Bacterial Type Strains, Phase II (KMG-II): from individual species to whole genera.</title>
        <authorList>
            <person name="Goeker M."/>
        </authorList>
    </citation>
    <scope>NUCLEOTIDE SEQUENCE [LARGE SCALE GENOMIC DNA]</scope>
    <source>
        <strain evidence="2 3">DSM 27148</strain>
    </source>
</reference>
<dbReference type="Proteomes" id="UP000283387">
    <property type="component" value="Unassembled WGS sequence"/>
</dbReference>
<dbReference type="Pfam" id="PF13858">
    <property type="entry name" value="DUF4199"/>
    <property type="match status" value="1"/>
</dbReference>
<accession>A0A419VWY7</accession>
<feature type="transmembrane region" description="Helical" evidence="1">
    <location>
        <begin position="27"/>
        <end position="44"/>
    </location>
</feature>
<feature type="transmembrane region" description="Helical" evidence="1">
    <location>
        <begin position="5"/>
        <end position="21"/>
    </location>
</feature>
<evidence type="ECO:0000256" key="1">
    <source>
        <dbReference type="SAM" id="Phobius"/>
    </source>
</evidence>
<keyword evidence="1" id="KW-0472">Membrane</keyword>
<dbReference type="InterPro" id="IPR025250">
    <property type="entry name" value="DUF4199"/>
</dbReference>
<protein>
    <submittedName>
        <fullName evidence="2">Uncharacterized protein DUF4199</fullName>
    </submittedName>
</protein>